<organism evidence="7 8">
    <name type="scientific">Acinetobacter populi</name>
    <dbReference type="NCBI Taxonomy" id="1582270"/>
    <lineage>
        <taxon>Bacteria</taxon>
        <taxon>Pseudomonadati</taxon>
        <taxon>Pseudomonadota</taxon>
        <taxon>Gammaproteobacteria</taxon>
        <taxon>Moraxellales</taxon>
        <taxon>Moraxellaceae</taxon>
        <taxon>Acinetobacter</taxon>
    </lineage>
</organism>
<evidence type="ECO:0000256" key="3">
    <source>
        <dbReference type="ARBA" id="ARBA00023015"/>
    </source>
</evidence>
<evidence type="ECO:0000313" key="8">
    <source>
        <dbReference type="Proteomes" id="UP000196536"/>
    </source>
</evidence>
<dbReference type="PROSITE" id="PS00688">
    <property type="entry name" value="SIGMA54_INTERACT_3"/>
    <property type="match status" value="1"/>
</dbReference>
<dbReference type="Proteomes" id="UP000196536">
    <property type="component" value="Unassembled WGS sequence"/>
</dbReference>
<dbReference type="PROSITE" id="PS00675">
    <property type="entry name" value="SIGMA54_INTERACT_1"/>
    <property type="match status" value="1"/>
</dbReference>
<protein>
    <submittedName>
        <fullName evidence="7">Fis family transcriptional regulator</fullName>
    </submittedName>
</protein>
<dbReference type="InterPro" id="IPR025943">
    <property type="entry name" value="Sigma_54_int_dom_ATP-bd_2"/>
</dbReference>
<keyword evidence="8" id="KW-1185">Reference proteome</keyword>
<evidence type="ECO:0000313" key="7">
    <source>
        <dbReference type="EMBL" id="OUY06621.1"/>
    </source>
</evidence>
<dbReference type="InterPro" id="IPR025944">
    <property type="entry name" value="Sigma_54_int_dom_CS"/>
</dbReference>
<dbReference type="GO" id="GO:0006355">
    <property type="term" value="P:regulation of DNA-templated transcription"/>
    <property type="evidence" value="ECO:0007669"/>
    <property type="project" value="InterPro"/>
</dbReference>
<reference evidence="7 8" key="1">
    <citation type="submission" date="2017-05" db="EMBL/GenBank/DDBJ databases">
        <title>Acinetobacter populi ANC 5415 (= PBJ7), whole genome shotgun sequencing project.</title>
        <authorList>
            <person name="Nemec A."/>
            <person name="Radolfova-Krizova L."/>
        </authorList>
    </citation>
    <scope>NUCLEOTIDE SEQUENCE [LARGE SCALE GENOMIC DNA]</scope>
    <source>
        <strain evidence="7 8">PBJ7</strain>
    </source>
</reference>
<gene>
    <name evidence="7" type="ORF">CAP51_11865</name>
</gene>
<keyword evidence="2" id="KW-0067">ATP-binding</keyword>
<dbReference type="InterPro" id="IPR003593">
    <property type="entry name" value="AAA+_ATPase"/>
</dbReference>
<dbReference type="InterPro" id="IPR025662">
    <property type="entry name" value="Sigma_54_int_dom_ATP-bd_1"/>
</dbReference>
<dbReference type="Gene3D" id="1.10.8.60">
    <property type="match status" value="1"/>
</dbReference>
<keyword evidence="4" id="KW-0238">DNA-binding</keyword>
<dbReference type="Pfam" id="PF25601">
    <property type="entry name" value="AAA_lid_14"/>
    <property type="match status" value="1"/>
</dbReference>
<dbReference type="InterPro" id="IPR009057">
    <property type="entry name" value="Homeodomain-like_sf"/>
</dbReference>
<evidence type="ECO:0000259" key="6">
    <source>
        <dbReference type="PROSITE" id="PS50045"/>
    </source>
</evidence>
<dbReference type="PANTHER" id="PTHR32071">
    <property type="entry name" value="TRANSCRIPTIONAL REGULATORY PROTEIN"/>
    <property type="match status" value="1"/>
</dbReference>
<dbReference type="InterPro" id="IPR002078">
    <property type="entry name" value="Sigma_54_int"/>
</dbReference>
<dbReference type="GO" id="GO:0003677">
    <property type="term" value="F:DNA binding"/>
    <property type="evidence" value="ECO:0007669"/>
    <property type="project" value="UniProtKB-KW"/>
</dbReference>
<dbReference type="Gene3D" id="3.40.50.300">
    <property type="entry name" value="P-loop containing nucleotide triphosphate hydrolases"/>
    <property type="match status" value="1"/>
</dbReference>
<evidence type="ECO:0000256" key="2">
    <source>
        <dbReference type="ARBA" id="ARBA00022840"/>
    </source>
</evidence>
<evidence type="ECO:0000256" key="5">
    <source>
        <dbReference type="ARBA" id="ARBA00023163"/>
    </source>
</evidence>
<dbReference type="OrthoDB" id="9804019at2"/>
<proteinExistence type="predicted"/>
<comment type="caution">
    <text evidence="7">The sequence shown here is derived from an EMBL/GenBank/DDBJ whole genome shotgun (WGS) entry which is preliminary data.</text>
</comment>
<dbReference type="SUPFAM" id="SSF46689">
    <property type="entry name" value="Homeodomain-like"/>
    <property type="match status" value="1"/>
</dbReference>
<dbReference type="InterPro" id="IPR027417">
    <property type="entry name" value="P-loop_NTPase"/>
</dbReference>
<keyword evidence="5" id="KW-0804">Transcription</keyword>
<dbReference type="FunFam" id="3.40.50.300:FF:000006">
    <property type="entry name" value="DNA-binding transcriptional regulator NtrC"/>
    <property type="match status" value="1"/>
</dbReference>
<dbReference type="PANTHER" id="PTHR32071:SF21">
    <property type="entry name" value="TRANSCRIPTIONAL REGULATORY PROTEIN FLGR"/>
    <property type="match status" value="1"/>
</dbReference>
<feature type="domain" description="Sigma-54 factor interaction" evidence="6">
    <location>
        <begin position="23"/>
        <end position="252"/>
    </location>
</feature>
<dbReference type="SMART" id="SM00382">
    <property type="entry name" value="AAA"/>
    <property type="match status" value="1"/>
</dbReference>
<dbReference type="InterPro" id="IPR058031">
    <property type="entry name" value="AAA_lid_NorR"/>
</dbReference>
<accession>A0A1Z9YWL2</accession>
<evidence type="ECO:0000256" key="4">
    <source>
        <dbReference type="ARBA" id="ARBA00023125"/>
    </source>
</evidence>
<dbReference type="CDD" id="cd00009">
    <property type="entry name" value="AAA"/>
    <property type="match status" value="1"/>
</dbReference>
<dbReference type="EMBL" id="NEXX01000004">
    <property type="protein sequence ID" value="OUY06621.1"/>
    <property type="molecule type" value="Genomic_DNA"/>
</dbReference>
<dbReference type="RefSeq" id="WP_087620978.1">
    <property type="nucleotide sequence ID" value="NZ_NEXX01000004.1"/>
</dbReference>
<dbReference type="SUPFAM" id="SSF52540">
    <property type="entry name" value="P-loop containing nucleoside triphosphate hydrolases"/>
    <property type="match status" value="1"/>
</dbReference>
<keyword evidence="1" id="KW-0547">Nucleotide-binding</keyword>
<dbReference type="GO" id="GO:0005524">
    <property type="term" value="F:ATP binding"/>
    <property type="evidence" value="ECO:0007669"/>
    <property type="project" value="UniProtKB-KW"/>
</dbReference>
<sequence length="357" mass="40639">MRQDIITLPEITQRSHSHKATAQVFNDPESQKLLEYIKQIAPSEASVLIHGETGTGKELIARQIHEHSHRRHKPFIAVNCGAFSENLVESELFGHEKGAFTGALSSSAGWFEAANGGTLLLDEIGDLSKRIQVKLLRVLQEREVVRLGSRKSIAVDVRVLAATNVNLEQAIIAEQFREDLYYRLNVVTLNIKSLRERKGDILPLAYHFIDKYHAQLGYEKAEFSDQAKQKLNDYWWPGNIRELENMIHHALLICQNGIIQSDDLPLLKSPAQRANDKHQQEAKRPVIDAKLKEVFQGLFQQHEGKVYSQFEEQLLRVAYDYCHQNQVKTAQLLGLSRNVVRSRLIELGELVVSKRGD</sequence>
<dbReference type="Gene3D" id="1.10.10.60">
    <property type="entry name" value="Homeodomain-like"/>
    <property type="match status" value="1"/>
</dbReference>
<dbReference type="AlphaFoldDB" id="A0A1Z9YWL2"/>
<evidence type="ECO:0000256" key="1">
    <source>
        <dbReference type="ARBA" id="ARBA00022741"/>
    </source>
</evidence>
<name>A0A1Z9YWL2_9GAMM</name>
<dbReference type="PROSITE" id="PS00676">
    <property type="entry name" value="SIGMA54_INTERACT_2"/>
    <property type="match status" value="1"/>
</dbReference>
<dbReference type="PROSITE" id="PS50045">
    <property type="entry name" value="SIGMA54_INTERACT_4"/>
    <property type="match status" value="1"/>
</dbReference>
<dbReference type="Pfam" id="PF00158">
    <property type="entry name" value="Sigma54_activat"/>
    <property type="match status" value="1"/>
</dbReference>
<keyword evidence="3" id="KW-0805">Transcription regulation</keyword>